<feature type="region of interest" description="Disordered" evidence="1">
    <location>
        <begin position="306"/>
        <end position="344"/>
    </location>
</feature>
<feature type="compositionally biased region" description="Basic and acidic residues" evidence="1">
    <location>
        <begin position="616"/>
        <end position="634"/>
    </location>
</feature>
<protein>
    <submittedName>
        <fullName evidence="2">Uncharacterized protein</fullName>
    </submittedName>
</protein>
<feature type="compositionally biased region" description="Basic and acidic residues" evidence="1">
    <location>
        <begin position="418"/>
        <end position="429"/>
    </location>
</feature>
<gene>
    <name evidence="2" type="ORF">PHYEVI_LOCUS11836</name>
</gene>
<dbReference type="Proteomes" id="UP001153712">
    <property type="component" value="Unassembled WGS sequence"/>
</dbReference>
<proteinExistence type="predicted"/>
<reference evidence="2" key="1">
    <citation type="submission" date="2022-01" db="EMBL/GenBank/DDBJ databases">
        <authorList>
            <person name="King R."/>
        </authorList>
    </citation>
    <scope>NUCLEOTIDE SEQUENCE</scope>
</reference>
<comment type="caution">
    <text evidence="2">The sequence shown here is derived from an EMBL/GenBank/DDBJ whole genome shotgun (WGS) entry which is preliminary data.</text>
</comment>
<feature type="compositionally biased region" description="Basic and acidic residues" evidence="1">
    <location>
        <begin position="450"/>
        <end position="462"/>
    </location>
</feature>
<sequence length="870" mass="100348">MEGFTDEEPFVSAIYKLSGNASASELFSSDEDARPAFKGQKGKREREQMSPKKGKKKIKEDKGTKVSEDKEGSNKLNEFKKMYEKIMTEAKILSDLIRQHGNYTKMEIKDHVKEMRRWAEKGEMTLIEVEQERHTRREEKPRKEVKTCTVGTQTYLSGNEEEEEKESKEISEQVDRVVEYQDLEPLMNRHWPQATYKAIKEVEKTQDTYKDNTFVYLFDHRRDRSDGEGLELETVFPGFKEMIKTSKGDTEEMGNTQTITSRAGAKTTVKKVYMQPVTGDSVVCEETYKKLEGVLKGCKRNCNEGTSMGSIGISEEEEETFKGQRGKREREEQSPNQRGKKSKEDEILKGVTVMSEFKELYSRIMKESIILCNLMEKHGNYTKNEIKDKAKEIRRWTTKGDQKLKELDNLQIVQCAGEEQRKRDGKEKAVQTAKDIGKRKGALARTPPEQARKNVVKEEKFYTPKSGFSESGSISSERWEDEEIGASEIYDLTMEEDSTPNKMGGRQTAKKRRRDDDSTPSTPKEEAKIIRSIREEELRIHAVMEKESVSDELPTPGTMEGFTDEEPFVSAIYKLSGNASASELFSSDEDARPAFKGQKGKREREQMSPKKGKKKIKEDKGTKVSEDKEGSNKLNEFKKMYEKIMTEAKILSDLIRQHGNYTKMEIKDHVKEMRRWAEKGEMTLIEVEQERHTRREEKPRKEVKTCTVGTQTYLSGNEEEEEKESKEISEQVDRVVEYQDLEPLMNRHWPQATYKAIKEVEKTQDTYKDNTFVYLFDHRRDRSDGEGLELETVFPGFKEMIKTSKGDTEEMGNTQTITSRAGAKTTVKKVYMQPVTGDSVVCEETYKKLEGVLKGCKRNCNERGQQTIKD</sequence>
<dbReference type="EMBL" id="CAKJVH030000018">
    <property type="protein sequence ID" value="CAH1188782.1"/>
    <property type="molecule type" value="Genomic_DNA"/>
</dbReference>
<dbReference type="AlphaFoldDB" id="A0A9P0GS33"/>
<evidence type="ECO:0000313" key="3">
    <source>
        <dbReference type="Proteomes" id="UP001153712"/>
    </source>
</evidence>
<organism evidence="2 3">
    <name type="scientific">Phyllotreta striolata</name>
    <name type="common">Striped flea beetle</name>
    <name type="synonym">Crioceris striolata</name>
    <dbReference type="NCBI Taxonomy" id="444603"/>
    <lineage>
        <taxon>Eukaryota</taxon>
        <taxon>Metazoa</taxon>
        <taxon>Ecdysozoa</taxon>
        <taxon>Arthropoda</taxon>
        <taxon>Hexapoda</taxon>
        <taxon>Insecta</taxon>
        <taxon>Pterygota</taxon>
        <taxon>Neoptera</taxon>
        <taxon>Endopterygota</taxon>
        <taxon>Coleoptera</taxon>
        <taxon>Polyphaga</taxon>
        <taxon>Cucujiformia</taxon>
        <taxon>Chrysomeloidea</taxon>
        <taxon>Chrysomelidae</taxon>
        <taxon>Galerucinae</taxon>
        <taxon>Alticini</taxon>
        <taxon>Phyllotreta</taxon>
    </lineage>
</organism>
<feature type="region of interest" description="Disordered" evidence="1">
    <location>
        <begin position="25"/>
        <end position="77"/>
    </location>
</feature>
<accession>A0A9P0GS33</accession>
<name>A0A9P0GS33_PHYSR</name>
<feature type="compositionally biased region" description="Basic and acidic residues" evidence="1">
    <location>
        <begin position="523"/>
        <end position="532"/>
    </location>
</feature>
<feature type="region of interest" description="Disordered" evidence="1">
    <location>
        <begin position="418"/>
        <end position="532"/>
    </location>
</feature>
<feature type="region of interest" description="Disordered" evidence="1">
    <location>
        <begin position="582"/>
        <end position="634"/>
    </location>
</feature>
<feature type="compositionally biased region" description="Low complexity" evidence="1">
    <location>
        <begin position="466"/>
        <end position="476"/>
    </location>
</feature>
<feature type="compositionally biased region" description="Basic and acidic residues" evidence="1">
    <location>
        <begin position="320"/>
        <end position="333"/>
    </location>
</feature>
<evidence type="ECO:0000256" key="1">
    <source>
        <dbReference type="SAM" id="MobiDB-lite"/>
    </source>
</evidence>
<keyword evidence="3" id="KW-1185">Reference proteome</keyword>
<feature type="region of interest" description="Disordered" evidence="1">
    <location>
        <begin position="688"/>
        <end position="730"/>
    </location>
</feature>
<feature type="compositionally biased region" description="Basic and acidic residues" evidence="1">
    <location>
        <begin position="58"/>
        <end position="77"/>
    </location>
</feature>
<feature type="compositionally biased region" description="Basic and acidic residues" evidence="1">
    <location>
        <begin position="688"/>
        <end position="704"/>
    </location>
</feature>
<evidence type="ECO:0000313" key="2">
    <source>
        <dbReference type="EMBL" id="CAH1188782.1"/>
    </source>
</evidence>